<keyword evidence="4" id="KW-1185">Reference proteome</keyword>
<gene>
    <name evidence="2" type="primary">def</name>
    <name evidence="3" type="ORF">JIP62_09575</name>
</gene>
<keyword evidence="2" id="KW-0648">Protein biosynthesis</keyword>
<dbReference type="PRINTS" id="PR01576">
    <property type="entry name" value="PDEFORMYLASE"/>
</dbReference>
<dbReference type="EC" id="3.5.1.88" evidence="2"/>
<dbReference type="EMBL" id="CP067977">
    <property type="protein sequence ID" value="QQQ17592.1"/>
    <property type="molecule type" value="Genomic_DNA"/>
</dbReference>
<dbReference type="CDD" id="cd00487">
    <property type="entry name" value="Pep_deformylase"/>
    <property type="match status" value="1"/>
</dbReference>
<dbReference type="Pfam" id="PF01327">
    <property type="entry name" value="Pep_deformylase"/>
    <property type="match status" value="1"/>
</dbReference>
<dbReference type="HAMAP" id="MF_00163">
    <property type="entry name" value="Pep_deformylase"/>
    <property type="match status" value="1"/>
</dbReference>
<keyword evidence="2" id="KW-0479">Metal-binding</keyword>
<comment type="similarity">
    <text evidence="1 2">Belongs to the polypeptide deformylase family.</text>
</comment>
<name>A0ABX7BJ67_9CAUL</name>
<dbReference type="SUPFAM" id="SSF56420">
    <property type="entry name" value="Peptide deformylase"/>
    <property type="match status" value="1"/>
</dbReference>
<dbReference type="RefSeq" id="WP_201101966.1">
    <property type="nucleotide sequence ID" value="NZ_CP067977.1"/>
</dbReference>
<evidence type="ECO:0000256" key="2">
    <source>
        <dbReference type="HAMAP-Rule" id="MF_00163"/>
    </source>
</evidence>
<dbReference type="InterPro" id="IPR023635">
    <property type="entry name" value="Peptide_deformylase"/>
</dbReference>
<feature type="binding site" evidence="2">
    <location>
        <position position="163"/>
    </location>
    <ligand>
        <name>Fe cation</name>
        <dbReference type="ChEBI" id="CHEBI:24875"/>
    </ligand>
</feature>
<comment type="cofactor">
    <cofactor evidence="2">
        <name>Fe(2+)</name>
        <dbReference type="ChEBI" id="CHEBI:29033"/>
    </cofactor>
    <text evidence="2">Binds 1 Fe(2+) ion.</text>
</comment>
<evidence type="ECO:0000313" key="3">
    <source>
        <dbReference type="EMBL" id="QQQ17592.1"/>
    </source>
</evidence>
<protein>
    <recommendedName>
        <fullName evidence="2">Peptide deformylase</fullName>
        <shortName evidence="2">PDF</shortName>
        <ecNumber evidence="2">3.5.1.88</ecNumber>
    </recommendedName>
    <alternativeName>
        <fullName evidence="2">Polypeptide deformylase</fullName>
    </alternativeName>
</protein>
<sequence>MAIRRILTIDNAADLAVLKRISVPVEGGVTPELRTLMDDMLETMYAAPGIGLAAVQIGDARRVIVMDLGDGAVEGDAPAAGEAAEAADQEARRNPRYLVNPEIVWASDELYTYEEGCLSVPEVFDAVERPARIRLRYLDYDGQAVEEEADGLFAVCIQHEMDHLEGVLFIDHLSRLKRDRAVAKVKKAARLAA</sequence>
<reference evidence="3 4" key="1">
    <citation type="submission" date="2021-01" db="EMBL/GenBank/DDBJ databases">
        <title>Brevundimonas vitis sp. nov., an bacterium isolated from grape (Vitis vinifera).</title>
        <authorList>
            <person name="Jiang L."/>
            <person name="Lee J."/>
        </authorList>
    </citation>
    <scope>NUCLEOTIDE SEQUENCE [LARGE SCALE GENOMIC DNA]</scope>
    <source>
        <strain evidence="3 4">GRTSA-9</strain>
    </source>
</reference>
<dbReference type="GO" id="GO:0042586">
    <property type="term" value="F:peptide deformylase activity"/>
    <property type="evidence" value="ECO:0007669"/>
    <property type="project" value="UniProtKB-EC"/>
</dbReference>
<evidence type="ECO:0000256" key="1">
    <source>
        <dbReference type="ARBA" id="ARBA00010759"/>
    </source>
</evidence>
<dbReference type="NCBIfam" id="TIGR00079">
    <property type="entry name" value="pept_deformyl"/>
    <property type="match status" value="1"/>
</dbReference>
<organism evidence="3 4">
    <name type="scientific">Brevundimonas vitisensis</name>
    <dbReference type="NCBI Taxonomy" id="2800818"/>
    <lineage>
        <taxon>Bacteria</taxon>
        <taxon>Pseudomonadati</taxon>
        <taxon>Pseudomonadota</taxon>
        <taxon>Alphaproteobacteria</taxon>
        <taxon>Caulobacterales</taxon>
        <taxon>Caulobacteraceae</taxon>
        <taxon>Brevundimonas</taxon>
    </lineage>
</organism>
<feature type="binding site" evidence="2">
    <location>
        <position position="159"/>
    </location>
    <ligand>
        <name>Fe cation</name>
        <dbReference type="ChEBI" id="CHEBI:24875"/>
    </ligand>
</feature>
<dbReference type="Gene3D" id="3.90.45.10">
    <property type="entry name" value="Peptide deformylase"/>
    <property type="match status" value="1"/>
</dbReference>
<comment type="function">
    <text evidence="2">Removes the formyl group from the N-terminal Met of newly synthesized proteins. Requires at least a dipeptide for an efficient rate of reaction. N-terminal L-methionine is a prerequisite for activity but the enzyme has broad specificity at other positions.</text>
</comment>
<dbReference type="PANTHER" id="PTHR10458:SF22">
    <property type="entry name" value="PEPTIDE DEFORMYLASE"/>
    <property type="match status" value="1"/>
</dbReference>
<feature type="active site" evidence="2">
    <location>
        <position position="160"/>
    </location>
</feature>
<keyword evidence="2" id="KW-0408">Iron</keyword>
<keyword evidence="2 3" id="KW-0378">Hydrolase</keyword>
<dbReference type="PIRSF" id="PIRSF004749">
    <property type="entry name" value="Pep_def"/>
    <property type="match status" value="1"/>
</dbReference>
<proteinExistence type="inferred from homology"/>
<dbReference type="Proteomes" id="UP000595448">
    <property type="component" value="Chromosome"/>
</dbReference>
<feature type="binding site" evidence="2">
    <location>
        <position position="117"/>
    </location>
    <ligand>
        <name>Fe cation</name>
        <dbReference type="ChEBI" id="CHEBI:24875"/>
    </ligand>
</feature>
<evidence type="ECO:0000313" key="4">
    <source>
        <dbReference type="Proteomes" id="UP000595448"/>
    </source>
</evidence>
<dbReference type="PANTHER" id="PTHR10458">
    <property type="entry name" value="PEPTIDE DEFORMYLASE"/>
    <property type="match status" value="1"/>
</dbReference>
<dbReference type="NCBIfam" id="NF001159">
    <property type="entry name" value="PRK00150.1-3"/>
    <property type="match status" value="1"/>
</dbReference>
<dbReference type="InterPro" id="IPR036821">
    <property type="entry name" value="Peptide_deformylase_sf"/>
</dbReference>
<comment type="catalytic activity">
    <reaction evidence="2">
        <text>N-terminal N-formyl-L-methionyl-[peptide] + H2O = N-terminal L-methionyl-[peptide] + formate</text>
        <dbReference type="Rhea" id="RHEA:24420"/>
        <dbReference type="Rhea" id="RHEA-COMP:10639"/>
        <dbReference type="Rhea" id="RHEA-COMP:10640"/>
        <dbReference type="ChEBI" id="CHEBI:15377"/>
        <dbReference type="ChEBI" id="CHEBI:15740"/>
        <dbReference type="ChEBI" id="CHEBI:49298"/>
        <dbReference type="ChEBI" id="CHEBI:64731"/>
        <dbReference type="EC" id="3.5.1.88"/>
    </reaction>
</comment>
<accession>A0ABX7BJ67</accession>